<dbReference type="PANTHER" id="PTHR36115:SF6">
    <property type="entry name" value="PROLINE-RICH ANTIGEN HOMOLOG"/>
    <property type="match status" value="1"/>
</dbReference>
<proteinExistence type="predicted"/>
<protein>
    <submittedName>
        <fullName evidence="8">RDD family protein</fullName>
    </submittedName>
</protein>
<feature type="transmembrane region" description="Helical" evidence="6">
    <location>
        <begin position="38"/>
        <end position="58"/>
    </location>
</feature>
<organism evidence="8 9">
    <name type="scientific">Actinoplanes derwentensis</name>
    <dbReference type="NCBI Taxonomy" id="113562"/>
    <lineage>
        <taxon>Bacteria</taxon>
        <taxon>Bacillati</taxon>
        <taxon>Actinomycetota</taxon>
        <taxon>Actinomycetes</taxon>
        <taxon>Micromonosporales</taxon>
        <taxon>Micromonosporaceae</taxon>
        <taxon>Actinoplanes</taxon>
    </lineage>
</organism>
<dbReference type="InterPro" id="IPR051791">
    <property type="entry name" value="Pra-immunoreactive"/>
</dbReference>
<comment type="subcellular location">
    <subcellularLocation>
        <location evidence="1">Cell membrane</location>
        <topology evidence="1">Multi-pass membrane protein</topology>
    </subcellularLocation>
</comment>
<keyword evidence="4 6" id="KW-1133">Transmembrane helix</keyword>
<evidence type="ECO:0000259" key="7">
    <source>
        <dbReference type="Pfam" id="PF06271"/>
    </source>
</evidence>
<sequence length="140" mass="15026">MNYTPWAIRAGTNTVDGIVAVPLLVAGEFIDTPGAPRLIAVAAGVLSMVLFAYNRWYLAGRTGQSWGRKLFGVRLVGDRTGRPVGVGRAALRDVAHSLDVAVCYLGYLLPLVAAKRQTIADMVCRTVVVSDLPERAESRA</sequence>
<keyword evidence="3 6" id="KW-0812">Transmembrane</keyword>
<dbReference type="AlphaFoldDB" id="A0A1H1YZ25"/>
<keyword evidence="9" id="KW-1185">Reference proteome</keyword>
<evidence type="ECO:0000256" key="2">
    <source>
        <dbReference type="ARBA" id="ARBA00022475"/>
    </source>
</evidence>
<feature type="domain" description="RDD" evidence="7">
    <location>
        <begin position="27"/>
        <end position="124"/>
    </location>
</feature>
<gene>
    <name evidence="8" type="ORF">SAMN04489716_3058</name>
</gene>
<evidence type="ECO:0000256" key="6">
    <source>
        <dbReference type="SAM" id="Phobius"/>
    </source>
</evidence>
<evidence type="ECO:0000256" key="1">
    <source>
        <dbReference type="ARBA" id="ARBA00004651"/>
    </source>
</evidence>
<accession>A0A1H1YZ25</accession>
<name>A0A1H1YZ25_9ACTN</name>
<dbReference type="EMBL" id="LT629758">
    <property type="protein sequence ID" value="SDT26589.1"/>
    <property type="molecule type" value="Genomic_DNA"/>
</dbReference>
<dbReference type="PANTHER" id="PTHR36115">
    <property type="entry name" value="PROLINE-RICH ANTIGEN HOMOLOG-RELATED"/>
    <property type="match status" value="1"/>
</dbReference>
<dbReference type="STRING" id="113562.SAMN04489716_3058"/>
<evidence type="ECO:0000256" key="3">
    <source>
        <dbReference type="ARBA" id="ARBA00022692"/>
    </source>
</evidence>
<dbReference type="InterPro" id="IPR010432">
    <property type="entry name" value="RDD"/>
</dbReference>
<dbReference type="RefSeq" id="WP_157751584.1">
    <property type="nucleotide sequence ID" value="NZ_BOMJ01000001.1"/>
</dbReference>
<evidence type="ECO:0000256" key="4">
    <source>
        <dbReference type="ARBA" id="ARBA00022989"/>
    </source>
</evidence>
<dbReference type="GO" id="GO:0005886">
    <property type="term" value="C:plasma membrane"/>
    <property type="evidence" value="ECO:0007669"/>
    <property type="project" value="UniProtKB-SubCell"/>
</dbReference>
<keyword evidence="2" id="KW-1003">Cell membrane</keyword>
<evidence type="ECO:0000313" key="9">
    <source>
        <dbReference type="Proteomes" id="UP000198688"/>
    </source>
</evidence>
<evidence type="ECO:0000313" key="8">
    <source>
        <dbReference type="EMBL" id="SDT26589.1"/>
    </source>
</evidence>
<dbReference type="OrthoDB" id="9793824at2"/>
<dbReference type="Pfam" id="PF06271">
    <property type="entry name" value="RDD"/>
    <property type="match status" value="1"/>
</dbReference>
<reference evidence="8 9" key="1">
    <citation type="submission" date="2016-10" db="EMBL/GenBank/DDBJ databases">
        <authorList>
            <person name="de Groot N.N."/>
        </authorList>
    </citation>
    <scope>NUCLEOTIDE SEQUENCE [LARGE SCALE GENOMIC DNA]</scope>
    <source>
        <strain evidence="8 9">DSM 43941</strain>
    </source>
</reference>
<evidence type="ECO:0000256" key="5">
    <source>
        <dbReference type="ARBA" id="ARBA00023136"/>
    </source>
</evidence>
<keyword evidence="5 6" id="KW-0472">Membrane</keyword>
<dbReference type="Proteomes" id="UP000198688">
    <property type="component" value="Chromosome I"/>
</dbReference>